<dbReference type="InterPro" id="IPR012438">
    <property type="entry name" value="DUF1639"/>
</dbReference>
<dbReference type="GeneID" id="113870341"/>
<name>A0A8B8M2H1_ABRPR</name>
<dbReference type="KEGG" id="aprc:113870341"/>
<dbReference type="RefSeq" id="XP_027362735.1">
    <property type="nucleotide sequence ID" value="XM_027506934.1"/>
</dbReference>
<evidence type="ECO:0000313" key="3">
    <source>
        <dbReference type="RefSeq" id="XP_027362735.1"/>
    </source>
</evidence>
<dbReference type="OrthoDB" id="769821at2759"/>
<proteinExistence type="predicted"/>
<dbReference type="AlphaFoldDB" id="A0A8B8M2H1"/>
<feature type="region of interest" description="Disordered" evidence="1">
    <location>
        <begin position="128"/>
        <end position="161"/>
    </location>
</feature>
<protein>
    <submittedName>
        <fullName evidence="3">Uncharacterized protein LOC113870341</fullName>
    </submittedName>
</protein>
<evidence type="ECO:0000313" key="2">
    <source>
        <dbReference type="Proteomes" id="UP000694853"/>
    </source>
</evidence>
<dbReference type="Proteomes" id="UP000694853">
    <property type="component" value="Unplaced"/>
</dbReference>
<gene>
    <name evidence="3" type="primary">LOC113870341</name>
</gene>
<reference evidence="3" key="2">
    <citation type="submission" date="2025-08" db="UniProtKB">
        <authorList>
            <consortium name="RefSeq"/>
        </authorList>
    </citation>
    <scope>IDENTIFICATION</scope>
    <source>
        <tissue evidence="3">Young leaves</tissue>
    </source>
</reference>
<dbReference type="Pfam" id="PF07797">
    <property type="entry name" value="DUF1639"/>
    <property type="match status" value="1"/>
</dbReference>
<dbReference type="PANTHER" id="PTHR33130:SF43">
    <property type="entry name" value="OS01G0688600 PROTEIN"/>
    <property type="match status" value="1"/>
</dbReference>
<keyword evidence="2" id="KW-1185">Reference proteome</keyword>
<dbReference type="PANTHER" id="PTHR33130">
    <property type="entry name" value="PUTATIVE (DUF1639)-RELATED"/>
    <property type="match status" value="1"/>
</dbReference>
<evidence type="ECO:0000256" key="1">
    <source>
        <dbReference type="SAM" id="MobiDB-lite"/>
    </source>
</evidence>
<reference evidence="2" key="1">
    <citation type="journal article" date="2019" name="Toxins">
        <title>Detection of Abrin-Like and Prepropulchellin-Like Toxin Genes and Transcripts Using Whole Genome Sequencing and Full-Length Transcript Sequencing of Abrus precatorius.</title>
        <authorList>
            <person name="Hovde B.T."/>
            <person name="Daligault H.E."/>
            <person name="Hanschen E.R."/>
            <person name="Kunde Y.A."/>
            <person name="Johnson M.B."/>
            <person name="Starkenburg S.R."/>
            <person name="Johnson S.L."/>
        </authorList>
    </citation>
    <scope>NUCLEOTIDE SEQUENCE [LARGE SCALE GENOMIC DNA]</scope>
</reference>
<feature type="region of interest" description="Disordered" evidence="1">
    <location>
        <begin position="42"/>
        <end position="69"/>
    </location>
</feature>
<accession>A0A8B8M2H1</accession>
<sequence>MVLSGFEEEKGSIPALKSMATSLKQSNPLYDFSLPFLQWGSQRRKRSGDRRSSGSSSDESTVTRKRVFEAARSEKRRVIDDNGVAAVRQKLMHDLKTESDRMKDAILRNGEKEEEETVMPWNLRKRRAEDKGPISAGGNGEMLKIDDRKQNRSSPVRPDGAVKLPQLRSSSDKTERVKFSVQLTKKEIEEDFIKLLGQKPPRRPIKRPKFVQKQLDTLFPGLWLTEVMADSYKVLEVAENGKARHFGKRKL</sequence>
<organism evidence="2 3">
    <name type="scientific">Abrus precatorius</name>
    <name type="common">Indian licorice</name>
    <name type="synonym">Glycine abrus</name>
    <dbReference type="NCBI Taxonomy" id="3816"/>
    <lineage>
        <taxon>Eukaryota</taxon>
        <taxon>Viridiplantae</taxon>
        <taxon>Streptophyta</taxon>
        <taxon>Embryophyta</taxon>
        <taxon>Tracheophyta</taxon>
        <taxon>Spermatophyta</taxon>
        <taxon>Magnoliopsida</taxon>
        <taxon>eudicotyledons</taxon>
        <taxon>Gunneridae</taxon>
        <taxon>Pentapetalae</taxon>
        <taxon>rosids</taxon>
        <taxon>fabids</taxon>
        <taxon>Fabales</taxon>
        <taxon>Fabaceae</taxon>
        <taxon>Papilionoideae</taxon>
        <taxon>50 kb inversion clade</taxon>
        <taxon>NPAAA clade</taxon>
        <taxon>indigoferoid/millettioid clade</taxon>
        <taxon>Abreae</taxon>
        <taxon>Abrus</taxon>
    </lineage>
</organism>